<keyword evidence="9" id="KW-1185">Reference proteome</keyword>
<keyword evidence="4" id="KW-0862">Zinc</keyword>
<proteinExistence type="inferred from homology"/>
<evidence type="ECO:0000259" key="6">
    <source>
        <dbReference type="Pfam" id="PF00675"/>
    </source>
</evidence>
<organism evidence="8 9">
    <name type="scientific">Aquirufa esocilacus</name>
    <dbReference type="NCBI Taxonomy" id="3096513"/>
    <lineage>
        <taxon>Bacteria</taxon>
        <taxon>Pseudomonadati</taxon>
        <taxon>Bacteroidota</taxon>
        <taxon>Cytophagia</taxon>
        <taxon>Cytophagales</taxon>
        <taxon>Flectobacillaceae</taxon>
        <taxon>Aquirufa</taxon>
    </lineage>
</organism>
<evidence type="ECO:0000256" key="1">
    <source>
        <dbReference type="ARBA" id="ARBA00007261"/>
    </source>
</evidence>
<dbReference type="PANTHER" id="PTHR43690:SF17">
    <property type="entry name" value="PROTEIN YHJJ"/>
    <property type="match status" value="1"/>
</dbReference>
<feature type="domain" description="Peptidase M16 N-terminal" evidence="6">
    <location>
        <begin position="15"/>
        <end position="128"/>
    </location>
</feature>
<accession>A0ABW6DME0</accession>
<dbReference type="Pfam" id="PF00675">
    <property type="entry name" value="Peptidase_M16"/>
    <property type="match status" value="1"/>
</dbReference>
<dbReference type="InterPro" id="IPR007863">
    <property type="entry name" value="Peptidase_M16_C"/>
</dbReference>
<dbReference type="Gene3D" id="3.30.830.10">
    <property type="entry name" value="Metalloenzyme, LuxS/M16 peptidase-like"/>
    <property type="match status" value="2"/>
</dbReference>
<comment type="similarity">
    <text evidence="1">Belongs to the peptidase M16 family.</text>
</comment>
<keyword evidence="3" id="KW-0378">Hydrolase</keyword>
<keyword evidence="5" id="KW-0482">Metalloprotease</keyword>
<evidence type="ECO:0000256" key="5">
    <source>
        <dbReference type="ARBA" id="ARBA00023049"/>
    </source>
</evidence>
<evidence type="ECO:0000259" key="7">
    <source>
        <dbReference type="Pfam" id="PF05193"/>
    </source>
</evidence>
<evidence type="ECO:0000313" key="8">
    <source>
        <dbReference type="EMBL" id="MFD3408945.1"/>
    </source>
</evidence>
<dbReference type="Proteomes" id="UP001598019">
    <property type="component" value="Unassembled WGS sequence"/>
</dbReference>
<dbReference type="SUPFAM" id="SSF63411">
    <property type="entry name" value="LuxS/MPP-like metallohydrolase"/>
    <property type="match status" value="2"/>
</dbReference>
<dbReference type="InterPro" id="IPR050626">
    <property type="entry name" value="Peptidase_M16"/>
</dbReference>
<evidence type="ECO:0000313" key="9">
    <source>
        <dbReference type="Proteomes" id="UP001598019"/>
    </source>
</evidence>
<protein>
    <submittedName>
        <fullName evidence="8">Pitrilysin family protein</fullName>
    </submittedName>
</protein>
<comment type="caution">
    <text evidence="8">The sequence shown here is derived from an EMBL/GenBank/DDBJ whole genome shotgun (WGS) entry which is preliminary data.</text>
</comment>
<dbReference type="InterPro" id="IPR011765">
    <property type="entry name" value="Pept_M16_N"/>
</dbReference>
<keyword evidence="2" id="KW-0645">Protease</keyword>
<dbReference type="PANTHER" id="PTHR43690">
    <property type="entry name" value="NARDILYSIN"/>
    <property type="match status" value="1"/>
</dbReference>
<evidence type="ECO:0000256" key="3">
    <source>
        <dbReference type="ARBA" id="ARBA00022801"/>
    </source>
</evidence>
<dbReference type="RefSeq" id="WP_377981299.1">
    <property type="nucleotide sequence ID" value="NZ_JBBKXX010000003.1"/>
</dbReference>
<feature type="domain" description="Peptidase M16 C-terminal" evidence="7">
    <location>
        <begin position="171"/>
        <end position="344"/>
    </location>
</feature>
<dbReference type="Pfam" id="PF05193">
    <property type="entry name" value="Peptidase_M16_C"/>
    <property type="match status" value="1"/>
</dbReference>
<evidence type="ECO:0000256" key="2">
    <source>
        <dbReference type="ARBA" id="ARBA00022670"/>
    </source>
</evidence>
<dbReference type="EMBL" id="JBBKXX010000003">
    <property type="protein sequence ID" value="MFD3408945.1"/>
    <property type="molecule type" value="Genomic_DNA"/>
</dbReference>
<gene>
    <name evidence="8" type="ORF">SKC37_09780</name>
</gene>
<reference evidence="8 9" key="1">
    <citation type="submission" date="2024-03" db="EMBL/GenBank/DDBJ databases">
        <title>Aquirufa genome sequencing.</title>
        <authorList>
            <person name="Pitt A."/>
            <person name="Hahn M.W."/>
        </authorList>
    </citation>
    <scope>NUCLEOTIDE SEQUENCE [LARGE SCALE GENOMIC DNA]</scope>
    <source>
        <strain evidence="8 9">HETE-83D</strain>
    </source>
</reference>
<evidence type="ECO:0000256" key="4">
    <source>
        <dbReference type="ARBA" id="ARBA00022833"/>
    </source>
</evidence>
<name>A0ABW6DME0_9BACT</name>
<dbReference type="InterPro" id="IPR011249">
    <property type="entry name" value="Metalloenz_LuxS/M16"/>
</dbReference>
<sequence length="413" mass="46535">MISFEQFTLANGLQVIVHEDPSTTMAVLDVIYNVGSRDEDENLTGFAHLFEHLMFGGSENIPSFDTPLQKVGGENNAFTTPDLTNYYITVPAQNIETAFWLESDRMKQLAFNAQSLETQRKVVIEEFKQRYLNQPYGDLWLKFRPLIYQKHPYRWPTIGAGIQHIEEAQMSDVKAFFKKHYVPRNAVLVVAGRVKVDQVKALAEKWFEPIPAGVKPERNLPQEPIQTEDRSMEIEADVPANRLYKAYRMGGRYEPGYHAIDLMADLLGRGESSFLYEQLVQNQRIFDTISASLTSSIDPGLVVISGQVADNISLEAAEEALEKAIQKFATSSIAEKDLQMVKNQAEASLVFGEVEVLNRAMNLAMAANVGDPNLVNTEAEKLASVQKEELESWANKLFIQGKSNTLYYKKIAK</sequence>